<protein>
    <submittedName>
        <fullName evidence="1">Uncharacterized protein</fullName>
    </submittedName>
</protein>
<sequence length="85" mass="9471">MPCISDTLCVGDKTSAANKNRLTDVPLPELSTTQENHEKNSREPALLENKFLQNVIQQDISSHTTQHNVSVYFFFPLAEPGEVAN</sequence>
<proteinExistence type="predicted"/>
<keyword evidence="2" id="KW-1185">Reference proteome</keyword>
<dbReference type="EMBL" id="BQKI01000001">
    <property type="protein sequence ID" value="GJM84374.1"/>
    <property type="molecule type" value="Genomic_DNA"/>
</dbReference>
<evidence type="ECO:0000313" key="2">
    <source>
        <dbReference type="Proteomes" id="UP001054889"/>
    </source>
</evidence>
<evidence type="ECO:0000313" key="1">
    <source>
        <dbReference type="EMBL" id="GJM84374.1"/>
    </source>
</evidence>
<accession>A0AAV5BAP4</accession>
<reference evidence="1" key="1">
    <citation type="journal article" date="2018" name="DNA Res.">
        <title>Multiple hybrid de novo genome assembly of finger millet, an orphan allotetraploid crop.</title>
        <authorList>
            <person name="Hatakeyama M."/>
            <person name="Aluri S."/>
            <person name="Balachadran M.T."/>
            <person name="Sivarajan S.R."/>
            <person name="Patrignani A."/>
            <person name="Gruter S."/>
            <person name="Poveda L."/>
            <person name="Shimizu-Inatsugi R."/>
            <person name="Baeten J."/>
            <person name="Francoijs K.J."/>
            <person name="Nataraja K.N."/>
            <person name="Reddy Y.A.N."/>
            <person name="Phadnis S."/>
            <person name="Ravikumar R.L."/>
            <person name="Schlapbach R."/>
            <person name="Sreeman S.M."/>
            <person name="Shimizu K.K."/>
        </authorList>
    </citation>
    <scope>NUCLEOTIDE SEQUENCE</scope>
</reference>
<organism evidence="1 2">
    <name type="scientific">Eleusine coracana subsp. coracana</name>
    <dbReference type="NCBI Taxonomy" id="191504"/>
    <lineage>
        <taxon>Eukaryota</taxon>
        <taxon>Viridiplantae</taxon>
        <taxon>Streptophyta</taxon>
        <taxon>Embryophyta</taxon>
        <taxon>Tracheophyta</taxon>
        <taxon>Spermatophyta</taxon>
        <taxon>Magnoliopsida</taxon>
        <taxon>Liliopsida</taxon>
        <taxon>Poales</taxon>
        <taxon>Poaceae</taxon>
        <taxon>PACMAD clade</taxon>
        <taxon>Chloridoideae</taxon>
        <taxon>Cynodonteae</taxon>
        <taxon>Eleusininae</taxon>
        <taxon>Eleusine</taxon>
    </lineage>
</organism>
<comment type="caution">
    <text evidence="1">The sequence shown here is derived from an EMBL/GenBank/DDBJ whole genome shotgun (WGS) entry which is preliminary data.</text>
</comment>
<gene>
    <name evidence="1" type="primary">ga00036</name>
    <name evidence="1" type="ORF">PR202_ga00036</name>
</gene>
<dbReference type="AlphaFoldDB" id="A0AAV5BAP4"/>
<name>A0AAV5BAP4_ELECO</name>
<dbReference type="Proteomes" id="UP001054889">
    <property type="component" value="Unassembled WGS sequence"/>
</dbReference>
<reference evidence="1" key="2">
    <citation type="submission" date="2021-12" db="EMBL/GenBank/DDBJ databases">
        <title>Resequencing data analysis of finger millet.</title>
        <authorList>
            <person name="Hatakeyama M."/>
            <person name="Aluri S."/>
            <person name="Balachadran M.T."/>
            <person name="Sivarajan S.R."/>
            <person name="Poveda L."/>
            <person name="Shimizu-Inatsugi R."/>
            <person name="Schlapbach R."/>
            <person name="Sreeman S.M."/>
            <person name="Shimizu K.K."/>
        </authorList>
    </citation>
    <scope>NUCLEOTIDE SEQUENCE</scope>
</reference>